<comment type="caution">
    <text evidence="3">The sequence shown here is derived from an EMBL/GenBank/DDBJ whole genome shotgun (WGS) entry which is preliminary data.</text>
</comment>
<evidence type="ECO:0000313" key="4">
    <source>
        <dbReference type="Proteomes" id="UP000542342"/>
    </source>
</evidence>
<reference evidence="3 4" key="1">
    <citation type="submission" date="2020-07" db="EMBL/GenBank/DDBJ databases">
        <title>Thermogemmata thermophila gen. nov., sp. nov., a novel moderate thermophilic planctomycete from a Kamchatka hot spring.</title>
        <authorList>
            <person name="Elcheninov A.G."/>
            <person name="Podosokorskaya O.A."/>
            <person name="Kovaleva O.L."/>
            <person name="Novikov A."/>
            <person name="Bonch-Osmolovskaya E.A."/>
            <person name="Toshchakov S.V."/>
            <person name="Kublanov I.V."/>
        </authorList>
    </citation>
    <scope>NUCLEOTIDE SEQUENCE [LARGE SCALE GENOMIC DNA]</scope>
    <source>
        <strain evidence="3 4">2918</strain>
    </source>
</reference>
<evidence type="ECO:0000256" key="2">
    <source>
        <dbReference type="SAM" id="SignalP"/>
    </source>
</evidence>
<feature type="region of interest" description="Disordered" evidence="1">
    <location>
        <begin position="26"/>
        <end position="53"/>
    </location>
</feature>
<proteinExistence type="predicted"/>
<organism evidence="3 4">
    <name type="scientific">Thermogemmata fonticola</name>
    <dbReference type="NCBI Taxonomy" id="2755323"/>
    <lineage>
        <taxon>Bacteria</taxon>
        <taxon>Pseudomonadati</taxon>
        <taxon>Planctomycetota</taxon>
        <taxon>Planctomycetia</taxon>
        <taxon>Gemmatales</taxon>
        <taxon>Gemmataceae</taxon>
        <taxon>Thermogemmata</taxon>
    </lineage>
</organism>
<sequence>MLRRWYSYMLMLVGAAFVGGTWSTAQQPIPPSSDTKVPPKLLPGGDPKSPPQGQDLKFLHGHDLKVRPGGEKDFTEKTPRIGVELYHDVARQVVLAISEKGWIAAVPAPSLGSNPQCQWLTAHDLHARKADEKDFTPKTRKYGVEVFHDLALRQLLYICESGSVALAPLPAGLVTDRGPKFLHGFSLAVRRPEQNDFANAPRFGVEIFRDENTPDGLVCIVGESGSIATVPSPSMPAAAPSDQVKNPQTLYGLILRVRTAQEKTFSDTTRRFSVEVYADPNTASGHLLYISQTGALAAAVQKKVDDSKRGVTWLGGMALRARRAGERSFDKATQYNIEVFRDNRSGNLLYICETGSIAVVSQ</sequence>
<name>A0A7V8VBM4_9BACT</name>
<dbReference type="Proteomes" id="UP000542342">
    <property type="component" value="Unassembled WGS sequence"/>
</dbReference>
<feature type="compositionally biased region" description="Polar residues" evidence="1">
    <location>
        <begin position="26"/>
        <end position="35"/>
    </location>
</feature>
<feature type="chain" id="PRO_5031574295" evidence="2">
    <location>
        <begin position="26"/>
        <end position="362"/>
    </location>
</feature>
<keyword evidence="2" id="KW-0732">Signal</keyword>
<dbReference type="AlphaFoldDB" id="A0A7V8VBM4"/>
<gene>
    <name evidence="3" type="ORF">H0921_02060</name>
</gene>
<protein>
    <submittedName>
        <fullName evidence="3">Uncharacterized protein</fullName>
    </submittedName>
</protein>
<evidence type="ECO:0000313" key="3">
    <source>
        <dbReference type="EMBL" id="MBA2224941.1"/>
    </source>
</evidence>
<feature type="signal peptide" evidence="2">
    <location>
        <begin position="1"/>
        <end position="25"/>
    </location>
</feature>
<dbReference type="EMBL" id="JACEFB010000001">
    <property type="protein sequence ID" value="MBA2224941.1"/>
    <property type="molecule type" value="Genomic_DNA"/>
</dbReference>
<dbReference type="RefSeq" id="WP_194536350.1">
    <property type="nucleotide sequence ID" value="NZ_JACEFB010000001.1"/>
</dbReference>
<accession>A0A7V8VBM4</accession>
<evidence type="ECO:0000256" key="1">
    <source>
        <dbReference type="SAM" id="MobiDB-lite"/>
    </source>
</evidence>
<keyword evidence="4" id="KW-1185">Reference proteome</keyword>